<dbReference type="VEuPathDB" id="FungiDB:SCHCODRAFT_02605376"/>
<proteinExistence type="predicted"/>
<dbReference type="OrthoDB" id="10311312at2759"/>
<dbReference type="GeneID" id="9597123"/>
<dbReference type="Proteomes" id="UP000007431">
    <property type="component" value="Unassembled WGS sequence"/>
</dbReference>
<dbReference type="EMBL" id="GL377303">
    <property type="protein sequence ID" value="EFJ01212.1"/>
    <property type="molecule type" value="Genomic_DNA"/>
</dbReference>
<evidence type="ECO:0000313" key="2">
    <source>
        <dbReference type="Proteomes" id="UP000007431"/>
    </source>
</evidence>
<dbReference type="HOGENOM" id="CLU_1497067_0_0_1"/>
<feature type="non-terminal residue" evidence="1">
    <location>
        <position position="180"/>
    </location>
</feature>
<gene>
    <name evidence="1" type="ORF">SCHCODRAFT_105889</name>
</gene>
<keyword evidence="2" id="KW-1185">Reference proteome</keyword>
<reference evidence="1 2" key="1">
    <citation type="journal article" date="2010" name="Nat. Biotechnol.">
        <title>Genome sequence of the model mushroom Schizophyllum commune.</title>
        <authorList>
            <person name="Ohm R.A."/>
            <person name="de Jong J.F."/>
            <person name="Lugones L.G."/>
            <person name="Aerts A."/>
            <person name="Kothe E."/>
            <person name="Stajich J.E."/>
            <person name="de Vries R.P."/>
            <person name="Record E."/>
            <person name="Levasseur A."/>
            <person name="Baker S.E."/>
            <person name="Bartholomew K.A."/>
            <person name="Coutinho P.M."/>
            <person name="Erdmann S."/>
            <person name="Fowler T.J."/>
            <person name="Gathman A.C."/>
            <person name="Lombard V."/>
            <person name="Henrissat B."/>
            <person name="Knabe N."/>
            <person name="Kuees U."/>
            <person name="Lilly W.W."/>
            <person name="Lindquist E."/>
            <person name="Lucas S."/>
            <person name="Magnuson J.K."/>
            <person name="Piumi F."/>
            <person name="Raudaskoski M."/>
            <person name="Salamov A."/>
            <person name="Schmutz J."/>
            <person name="Schwarze F.W.M.R."/>
            <person name="vanKuyk P.A."/>
            <person name="Horton J.S."/>
            <person name="Grigoriev I.V."/>
            <person name="Woesten H.A.B."/>
        </authorList>
    </citation>
    <scope>NUCLEOTIDE SEQUENCE [LARGE SCALE GENOMIC DNA]</scope>
    <source>
        <strain evidence="2">H4-8 / FGSC 9210</strain>
    </source>
</reference>
<evidence type="ECO:0000313" key="1">
    <source>
        <dbReference type="EMBL" id="EFJ01212.1"/>
    </source>
</evidence>
<dbReference type="AlphaFoldDB" id="D8PSW6"/>
<sequence length="180" mass="20484">MRVYDEVTEEAMDSITAGLRDPYHPENCSKYYNKNFSILWDADRAEEQNPEKETRPGSNPFNRHVRRHKHTFLNTCWAFLTAPRSPEQIQTLAKDMDTRHLDNAEGIDDAGDGFQLALLKMIGFVTLILRLVRGRKSRSVIGVLSQQPSPLGPAKPVLHLPSSMHRSLRIGLAKVKYHGH</sequence>
<protein>
    <submittedName>
        <fullName evidence="1">Uncharacterized protein</fullName>
    </submittedName>
</protein>
<accession>D8PSW6</accession>
<name>D8PSW6_SCHCM</name>
<dbReference type="InParanoid" id="D8PSW6"/>
<dbReference type="KEGG" id="scm:SCHCO_02605376"/>
<organism evidence="2">
    <name type="scientific">Schizophyllum commune (strain H4-8 / FGSC 9210)</name>
    <name type="common">Split gill fungus</name>
    <dbReference type="NCBI Taxonomy" id="578458"/>
    <lineage>
        <taxon>Eukaryota</taxon>
        <taxon>Fungi</taxon>
        <taxon>Dikarya</taxon>
        <taxon>Basidiomycota</taxon>
        <taxon>Agaricomycotina</taxon>
        <taxon>Agaricomycetes</taxon>
        <taxon>Agaricomycetidae</taxon>
        <taxon>Agaricales</taxon>
        <taxon>Schizophyllaceae</taxon>
        <taxon>Schizophyllum</taxon>
    </lineage>
</organism>